<dbReference type="AlphaFoldDB" id="A0A3N0XGA5"/>
<keyword evidence="4" id="KW-1185">Reference proteome</keyword>
<evidence type="ECO:0000313" key="3">
    <source>
        <dbReference type="EMBL" id="ROI16373.1"/>
    </source>
</evidence>
<sequence>MKRKRTETFPDTDCKTVVPSSIIYATEDDTMDVRAECMRGEHNYSQAIHSPGIVGPCSNTACQATVEALTNECTRLRAEVHRLKDKLDERSLNEEAFKGNDDTAYHSNIPQVPSQRLQWRRGVGQ</sequence>
<gene>
    <name evidence="3" type="ORF">DPX16_6393</name>
</gene>
<organism evidence="3 4">
    <name type="scientific">Anabarilius grahami</name>
    <name type="common">Kanglang fish</name>
    <name type="synonym">Barilius grahami</name>
    <dbReference type="NCBI Taxonomy" id="495550"/>
    <lineage>
        <taxon>Eukaryota</taxon>
        <taxon>Metazoa</taxon>
        <taxon>Chordata</taxon>
        <taxon>Craniata</taxon>
        <taxon>Vertebrata</taxon>
        <taxon>Euteleostomi</taxon>
        <taxon>Actinopterygii</taxon>
        <taxon>Neopterygii</taxon>
        <taxon>Teleostei</taxon>
        <taxon>Ostariophysi</taxon>
        <taxon>Cypriniformes</taxon>
        <taxon>Xenocyprididae</taxon>
        <taxon>Xenocypridinae</taxon>
        <taxon>Xenocypridinae incertae sedis</taxon>
        <taxon>Anabarilius</taxon>
    </lineage>
</organism>
<dbReference type="OrthoDB" id="7331812at2759"/>
<protein>
    <submittedName>
        <fullName evidence="3">Uncharacterized protein</fullName>
    </submittedName>
</protein>
<proteinExistence type="predicted"/>
<evidence type="ECO:0000256" key="2">
    <source>
        <dbReference type="SAM" id="MobiDB-lite"/>
    </source>
</evidence>
<accession>A0A3N0XGA5</accession>
<dbReference type="EMBL" id="RJVU01075462">
    <property type="protein sequence ID" value="ROI16373.1"/>
    <property type="molecule type" value="Genomic_DNA"/>
</dbReference>
<feature type="compositionally biased region" description="Polar residues" evidence="2">
    <location>
        <begin position="105"/>
        <end position="117"/>
    </location>
</feature>
<name>A0A3N0XGA5_ANAGA</name>
<feature type="region of interest" description="Disordered" evidence="2">
    <location>
        <begin position="95"/>
        <end position="125"/>
    </location>
</feature>
<feature type="compositionally biased region" description="Basic and acidic residues" evidence="2">
    <location>
        <begin position="95"/>
        <end position="104"/>
    </location>
</feature>
<evidence type="ECO:0000256" key="1">
    <source>
        <dbReference type="SAM" id="Coils"/>
    </source>
</evidence>
<keyword evidence="1" id="KW-0175">Coiled coil</keyword>
<comment type="caution">
    <text evidence="3">The sequence shown here is derived from an EMBL/GenBank/DDBJ whole genome shotgun (WGS) entry which is preliminary data.</text>
</comment>
<reference evidence="3 4" key="1">
    <citation type="submission" date="2018-10" db="EMBL/GenBank/DDBJ databases">
        <title>Genome assembly for a Yunnan-Guizhou Plateau 3E fish, Anabarilius grahami (Regan), and its evolutionary and genetic applications.</title>
        <authorList>
            <person name="Jiang W."/>
        </authorList>
    </citation>
    <scope>NUCLEOTIDE SEQUENCE [LARGE SCALE GENOMIC DNA]</scope>
    <source>
        <strain evidence="3">AG-KIZ</strain>
        <tissue evidence="3">Muscle</tissue>
    </source>
</reference>
<dbReference type="Proteomes" id="UP000281406">
    <property type="component" value="Unassembled WGS sequence"/>
</dbReference>
<evidence type="ECO:0000313" key="4">
    <source>
        <dbReference type="Proteomes" id="UP000281406"/>
    </source>
</evidence>
<feature type="coiled-coil region" evidence="1">
    <location>
        <begin position="59"/>
        <end position="86"/>
    </location>
</feature>